<dbReference type="EMBL" id="QZAA01000199">
    <property type="protein sequence ID" value="RQD74572.1"/>
    <property type="molecule type" value="Genomic_DNA"/>
</dbReference>
<proteinExistence type="inferred from homology"/>
<keyword evidence="7" id="KW-0175">Coiled coil</keyword>
<dbReference type="GO" id="GO:0046872">
    <property type="term" value="F:metal ion binding"/>
    <property type="evidence" value="ECO:0007669"/>
    <property type="project" value="UniProtKB-KW"/>
</dbReference>
<name>A0A424YC69_9FIRM</name>
<gene>
    <name evidence="8" type="ORF">D5R97_07575</name>
</gene>
<dbReference type="GO" id="GO:0004659">
    <property type="term" value="F:prenyltransferase activity"/>
    <property type="evidence" value="ECO:0007669"/>
    <property type="project" value="InterPro"/>
</dbReference>
<dbReference type="PROSITE" id="PS00723">
    <property type="entry name" value="POLYPRENYL_SYNTHASE_1"/>
    <property type="match status" value="1"/>
</dbReference>
<dbReference type="CDD" id="cd00685">
    <property type="entry name" value="Trans_IPPS_HT"/>
    <property type="match status" value="1"/>
</dbReference>
<dbReference type="PANTHER" id="PTHR12001">
    <property type="entry name" value="GERANYLGERANYL PYROPHOSPHATE SYNTHASE"/>
    <property type="match status" value="1"/>
</dbReference>
<dbReference type="PROSITE" id="PS00444">
    <property type="entry name" value="POLYPRENYL_SYNTHASE_2"/>
    <property type="match status" value="1"/>
</dbReference>
<dbReference type="SUPFAM" id="SSF48576">
    <property type="entry name" value="Terpenoid synthases"/>
    <property type="match status" value="1"/>
</dbReference>
<evidence type="ECO:0000256" key="2">
    <source>
        <dbReference type="ARBA" id="ARBA00006706"/>
    </source>
</evidence>
<keyword evidence="4" id="KW-0479">Metal-binding</keyword>
<protein>
    <submittedName>
        <fullName evidence="8">Polyprenyl synthetase family protein</fullName>
    </submittedName>
</protein>
<reference evidence="8 9" key="1">
    <citation type="submission" date="2018-08" db="EMBL/GenBank/DDBJ databases">
        <title>The metabolism and importance of syntrophic acetate oxidation coupled to methane or sulfide production in haloalkaline environments.</title>
        <authorList>
            <person name="Timmers P.H.A."/>
            <person name="Vavourakis C.D."/>
            <person name="Sorokin D.Y."/>
            <person name="Sinninghe Damste J.S."/>
            <person name="Muyzer G."/>
            <person name="Stams A.J.M."/>
            <person name="Plugge C.M."/>
        </authorList>
    </citation>
    <scope>NUCLEOTIDE SEQUENCE [LARGE SCALE GENOMIC DNA]</scope>
    <source>
        <strain evidence="8">MSAO_Bac1</strain>
    </source>
</reference>
<sequence>METKILFAGIKRELEELEAGLEEVLDSREKLVADISSHLLSSAGKRLRPALFFLCAKIKEEELNDHVPVAVAIELIHSATLVHDDVVDNSDTRRGQPSVNYKWGNQASVLMGDYLFAKAFAILTSVGTIKTINVMSNVIEKMSEGEIQQLDEIFIPDISEETYLNRVEKKTALFISGSCQCGGVVARFSDEEIKALKDYGYNLGMAFQITDDLLDYLGEEAKTGKPVGNDLRHGTVTLPFIYMLQDSDKKDFFKERIRDRNIDEKLINDIIKEIINTGAFDKAYDLAEKYASAAARNLQIFPDTPYKRRLESIAYFIVKRYY</sequence>
<comment type="similarity">
    <text evidence="2 6">Belongs to the FPP/GGPP synthase family.</text>
</comment>
<evidence type="ECO:0000256" key="7">
    <source>
        <dbReference type="SAM" id="Coils"/>
    </source>
</evidence>
<dbReference type="InterPro" id="IPR033749">
    <property type="entry name" value="Polyprenyl_synt_CS"/>
</dbReference>
<comment type="caution">
    <text evidence="8">The sequence shown here is derived from an EMBL/GenBank/DDBJ whole genome shotgun (WGS) entry which is preliminary data.</text>
</comment>
<evidence type="ECO:0000256" key="4">
    <source>
        <dbReference type="ARBA" id="ARBA00022723"/>
    </source>
</evidence>
<dbReference type="InterPro" id="IPR008949">
    <property type="entry name" value="Isoprenoid_synthase_dom_sf"/>
</dbReference>
<dbReference type="PANTHER" id="PTHR12001:SF69">
    <property type="entry name" value="ALL TRANS-POLYPRENYL-DIPHOSPHATE SYNTHASE PDSS1"/>
    <property type="match status" value="1"/>
</dbReference>
<feature type="coiled-coil region" evidence="7">
    <location>
        <begin position="7"/>
        <end position="34"/>
    </location>
</feature>
<dbReference type="SFLD" id="SFLDS00005">
    <property type="entry name" value="Isoprenoid_Synthase_Type_I"/>
    <property type="match status" value="1"/>
</dbReference>
<evidence type="ECO:0000313" key="8">
    <source>
        <dbReference type="EMBL" id="RQD74572.1"/>
    </source>
</evidence>
<evidence type="ECO:0000256" key="6">
    <source>
        <dbReference type="RuleBase" id="RU004466"/>
    </source>
</evidence>
<dbReference type="GO" id="GO:0008299">
    <property type="term" value="P:isoprenoid biosynthetic process"/>
    <property type="evidence" value="ECO:0007669"/>
    <property type="project" value="InterPro"/>
</dbReference>
<evidence type="ECO:0000256" key="3">
    <source>
        <dbReference type="ARBA" id="ARBA00022679"/>
    </source>
</evidence>
<dbReference type="Gene3D" id="1.10.600.10">
    <property type="entry name" value="Farnesyl Diphosphate Synthase"/>
    <property type="match status" value="1"/>
</dbReference>
<evidence type="ECO:0000256" key="1">
    <source>
        <dbReference type="ARBA" id="ARBA00001946"/>
    </source>
</evidence>
<dbReference type="AlphaFoldDB" id="A0A424YC69"/>
<evidence type="ECO:0000313" key="9">
    <source>
        <dbReference type="Proteomes" id="UP000285138"/>
    </source>
</evidence>
<evidence type="ECO:0000256" key="5">
    <source>
        <dbReference type="ARBA" id="ARBA00022842"/>
    </source>
</evidence>
<organism evidence="8 9">
    <name type="scientific">Candidatus Syntrophonatronum acetioxidans</name>
    <dbReference type="NCBI Taxonomy" id="1795816"/>
    <lineage>
        <taxon>Bacteria</taxon>
        <taxon>Bacillati</taxon>
        <taxon>Bacillota</taxon>
        <taxon>Clostridia</taxon>
        <taxon>Eubacteriales</taxon>
        <taxon>Syntrophomonadaceae</taxon>
        <taxon>Candidatus Syntrophonatronum</taxon>
    </lineage>
</organism>
<keyword evidence="3 6" id="KW-0808">Transferase</keyword>
<dbReference type="InterPro" id="IPR000092">
    <property type="entry name" value="Polyprenyl_synt"/>
</dbReference>
<accession>A0A424YC69</accession>
<dbReference type="Pfam" id="PF00348">
    <property type="entry name" value="polyprenyl_synt"/>
    <property type="match status" value="1"/>
</dbReference>
<comment type="cofactor">
    <cofactor evidence="1">
        <name>Mg(2+)</name>
        <dbReference type="ChEBI" id="CHEBI:18420"/>
    </cofactor>
</comment>
<keyword evidence="5" id="KW-0460">Magnesium</keyword>
<dbReference type="Proteomes" id="UP000285138">
    <property type="component" value="Unassembled WGS sequence"/>
</dbReference>